<evidence type="ECO:0000256" key="5">
    <source>
        <dbReference type="ARBA" id="ARBA00022683"/>
    </source>
</evidence>
<keyword evidence="8 9" id="KW-0472">Membrane</keyword>
<keyword evidence="6 9" id="KW-0812">Transmembrane</keyword>
<evidence type="ECO:0000256" key="9">
    <source>
        <dbReference type="SAM" id="Phobius"/>
    </source>
</evidence>
<protein>
    <recommendedName>
        <fullName evidence="10">PTS EIIC type-2 domain-containing protein</fullName>
    </recommendedName>
</protein>
<feature type="transmembrane region" description="Helical" evidence="9">
    <location>
        <begin position="21"/>
        <end position="41"/>
    </location>
</feature>
<reference evidence="11" key="1">
    <citation type="submission" date="2021-03" db="EMBL/GenBank/DDBJ databases">
        <title>Taxonomic study of Clostridium polyendosporum from meadow-gley soil under rice.</title>
        <authorList>
            <person name="Kobayashi H."/>
            <person name="Tanizawa Y."/>
            <person name="Yagura M."/>
        </authorList>
    </citation>
    <scope>NUCLEOTIDE SEQUENCE</scope>
    <source>
        <strain evidence="11">JCM 30710</strain>
    </source>
</reference>
<dbReference type="PANTHER" id="PTHR30505:SF0">
    <property type="entry name" value="FRUCTOSE-LIKE PTS SYSTEM EIIBC COMPONENT-RELATED"/>
    <property type="match status" value="1"/>
</dbReference>
<dbReference type="InterPro" id="IPR050864">
    <property type="entry name" value="Bacterial_PTS_Sugar_Transport"/>
</dbReference>
<feature type="transmembrane region" description="Helical" evidence="9">
    <location>
        <begin position="330"/>
        <end position="349"/>
    </location>
</feature>
<dbReference type="InterPro" id="IPR003352">
    <property type="entry name" value="PTS_EIIC"/>
</dbReference>
<dbReference type="PANTHER" id="PTHR30505">
    <property type="entry name" value="FRUCTOSE-LIKE PERMEASE"/>
    <property type="match status" value="1"/>
</dbReference>
<evidence type="ECO:0000256" key="4">
    <source>
        <dbReference type="ARBA" id="ARBA00022597"/>
    </source>
</evidence>
<dbReference type="PROSITE" id="PS51104">
    <property type="entry name" value="PTS_EIIC_TYPE_2"/>
    <property type="match status" value="1"/>
</dbReference>
<feature type="transmembrane region" description="Helical" evidence="9">
    <location>
        <begin position="185"/>
        <end position="203"/>
    </location>
</feature>
<evidence type="ECO:0000256" key="8">
    <source>
        <dbReference type="ARBA" id="ARBA00023136"/>
    </source>
</evidence>
<dbReference type="InterPro" id="IPR006327">
    <property type="entry name" value="PTS_IIC_fruc"/>
</dbReference>
<dbReference type="GO" id="GO:0009401">
    <property type="term" value="P:phosphoenolpyruvate-dependent sugar phosphotransferase system"/>
    <property type="evidence" value="ECO:0007669"/>
    <property type="project" value="UniProtKB-KW"/>
</dbReference>
<feature type="transmembrane region" description="Helical" evidence="9">
    <location>
        <begin position="108"/>
        <end position="126"/>
    </location>
</feature>
<dbReference type="RefSeq" id="WP_212905269.1">
    <property type="nucleotide sequence ID" value="NZ_BOPZ01000045.1"/>
</dbReference>
<feature type="domain" description="PTS EIIC type-2" evidence="10">
    <location>
        <begin position="9"/>
        <end position="357"/>
    </location>
</feature>
<dbReference type="Pfam" id="PF02378">
    <property type="entry name" value="PTS_EIIC"/>
    <property type="match status" value="1"/>
</dbReference>
<dbReference type="GO" id="GO:0008982">
    <property type="term" value="F:protein-N(PI)-phosphohistidine-sugar phosphotransferase activity"/>
    <property type="evidence" value="ECO:0007669"/>
    <property type="project" value="InterPro"/>
</dbReference>
<comment type="subcellular location">
    <subcellularLocation>
        <location evidence="1">Cell inner membrane</location>
        <topology evidence="1">Multi-pass membrane protein</topology>
    </subcellularLocation>
</comment>
<evidence type="ECO:0000256" key="2">
    <source>
        <dbReference type="ARBA" id="ARBA00022448"/>
    </source>
</evidence>
<dbReference type="GO" id="GO:0005351">
    <property type="term" value="F:carbohydrate:proton symporter activity"/>
    <property type="evidence" value="ECO:0007669"/>
    <property type="project" value="InterPro"/>
</dbReference>
<evidence type="ECO:0000256" key="7">
    <source>
        <dbReference type="ARBA" id="ARBA00022989"/>
    </source>
</evidence>
<keyword evidence="12" id="KW-1185">Reference proteome</keyword>
<evidence type="ECO:0000256" key="3">
    <source>
        <dbReference type="ARBA" id="ARBA00022475"/>
    </source>
</evidence>
<sequence length="370" mass="38795">MKNSRGTIFQQHLMTGISYMIPVVVSAGMLMGIGIMAGQSMGFDAWDGKLLQGTPNELQSFFAWMTQVAGAGMMGLMFPVFAAFLAYGIADKLALAPGFIGGLLAQKMGSGFLGAMLIGLLAGYSVKYLNEKIKIKRTFMPIKTLFIIPVATCVLVVVASRYVVGPIGQLFINAITSVINLVGQTGELAVAVVIGGAMAFDLGGPVNKTALALSMQLNTDAGISAWVPAMIGAVIPPIGIGLAVFIDKFVVRRSVFDDGLRTNGMSCFILGFMGISEGAIPFAIKDPLFMIPLNVVGSAVGAGISHIMGTYGTVGVPAAIWGWPLATNPLGWVVGVVVGSLIVCFGAIFRMNYLVKKKEKEEDVVANVVG</sequence>
<feature type="transmembrane region" description="Helical" evidence="9">
    <location>
        <begin position="146"/>
        <end position="164"/>
    </location>
</feature>
<dbReference type="EMBL" id="BOPZ01000045">
    <property type="protein sequence ID" value="GIM30602.1"/>
    <property type="molecule type" value="Genomic_DNA"/>
</dbReference>
<dbReference type="Proteomes" id="UP000679179">
    <property type="component" value="Unassembled WGS sequence"/>
</dbReference>
<keyword evidence="4" id="KW-0762">Sugar transport</keyword>
<keyword evidence="2" id="KW-0813">Transport</keyword>
<gene>
    <name evidence="11" type="ORF">CPJCM30710_32680</name>
</gene>
<dbReference type="AlphaFoldDB" id="A0A919VHU2"/>
<organism evidence="11 12">
    <name type="scientific">Clostridium polyendosporum</name>
    <dbReference type="NCBI Taxonomy" id="69208"/>
    <lineage>
        <taxon>Bacteria</taxon>
        <taxon>Bacillati</taxon>
        <taxon>Bacillota</taxon>
        <taxon>Clostridia</taxon>
        <taxon>Eubacteriales</taxon>
        <taxon>Clostridiaceae</taxon>
        <taxon>Clostridium</taxon>
    </lineage>
</organism>
<dbReference type="GO" id="GO:0090563">
    <property type="term" value="F:protein-phosphocysteine-sugar phosphotransferase activity"/>
    <property type="evidence" value="ECO:0007669"/>
    <property type="project" value="TreeGrafter"/>
</dbReference>
<accession>A0A919VHU2</accession>
<proteinExistence type="predicted"/>
<evidence type="ECO:0000313" key="12">
    <source>
        <dbReference type="Proteomes" id="UP000679179"/>
    </source>
</evidence>
<evidence type="ECO:0000259" key="10">
    <source>
        <dbReference type="PROSITE" id="PS51104"/>
    </source>
</evidence>
<feature type="transmembrane region" description="Helical" evidence="9">
    <location>
        <begin position="61"/>
        <end position="87"/>
    </location>
</feature>
<evidence type="ECO:0000313" key="11">
    <source>
        <dbReference type="EMBL" id="GIM30602.1"/>
    </source>
</evidence>
<keyword evidence="5" id="KW-0598">Phosphotransferase system</keyword>
<keyword evidence="7 9" id="KW-1133">Transmembrane helix</keyword>
<name>A0A919VHU2_9CLOT</name>
<dbReference type="NCBIfam" id="TIGR01427">
    <property type="entry name" value="PTS_IIC_fructo"/>
    <property type="match status" value="1"/>
</dbReference>
<feature type="transmembrane region" description="Helical" evidence="9">
    <location>
        <begin position="223"/>
        <end position="246"/>
    </location>
</feature>
<evidence type="ECO:0000256" key="1">
    <source>
        <dbReference type="ARBA" id="ARBA00004429"/>
    </source>
</evidence>
<keyword evidence="3" id="KW-1003">Cell membrane</keyword>
<comment type="caution">
    <text evidence="11">The sequence shown here is derived from an EMBL/GenBank/DDBJ whole genome shotgun (WGS) entry which is preliminary data.</text>
</comment>
<dbReference type="GO" id="GO:0005886">
    <property type="term" value="C:plasma membrane"/>
    <property type="evidence" value="ECO:0007669"/>
    <property type="project" value="UniProtKB-SubCell"/>
</dbReference>
<evidence type="ECO:0000256" key="6">
    <source>
        <dbReference type="ARBA" id="ARBA00022692"/>
    </source>
</evidence>
<dbReference type="InterPro" id="IPR013014">
    <property type="entry name" value="PTS_EIIC_2"/>
</dbReference>